<evidence type="ECO:0000313" key="2">
    <source>
        <dbReference type="EMBL" id="PKU86044.1"/>
    </source>
</evidence>
<gene>
    <name evidence="2" type="ORF">MA16_Dca001875</name>
</gene>
<dbReference type="EMBL" id="KZ501954">
    <property type="protein sequence ID" value="PKU86044.1"/>
    <property type="molecule type" value="Genomic_DNA"/>
</dbReference>
<accession>A0A2I0XDS1</accession>
<sequence>MSKHLADYLLYAERYTIIRVYANFREAFKAMDDKEYSVTLEELDDFNETFGTYTFDEDFSDFLQVFSHLSSSDPLFLFVPYSVTLEELDDFNETFGTYTFDEDFSDFLQVFSHLSSSDPLFFVCTLPSDNSVFVRRIRRNTKEKLENSDGNTEKTPKELLDNYKRSV</sequence>
<dbReference type="AlphaFoldDB" id="A0A2I0XDS1"/>
<feature type="region of interest" description="Disordered" evidence="1">
    <location>
        <begin position="144"/>
        <end position="167"/>
    </location>
</feature>
<dbReference type="Proteomes" id="UP000233837">
    <property type="component" value="Unassembled WGS sequence"/>
</dbReference>
<evidence type="ECO:0000256" key="1">
    <source>
        <dbReference type="SAM" id="MobiDB-lite"/>
    </source>
</evidence>
<name>A0A2I0XDS1_9ASPA</name>
<evidence type="ECO:0000313" key="3">
    <source>
        <dbReference type="Proteomes" id="UP000233837"/>
    </source>
</evidence>
<reference evidence="2 3" key="1">
    <citation type="journal article" date="2016" name="Sci. Rep.">
        <title>The Dendrobium catenatum Lindl. genome sequence provides insights into polysaccharide synthase, floral development and adaptive evolution.</title>
        <authorList>
            <person name="Zhang G.Q."/>
            <person name="Xu Q."/>
            <person name="Bian C."/>
            <person name="Tsai W.C."/>
            <person name="Yeh C.M."/>
            <person name="Liu K.W."/>
            <person name="Yoshida K."/>
            <person name="Zhang L.S."/>
            <person name="Chang S.B."/>
            <person name="Chen F."/>
            <person name="Shi Y."/>
            <person name="Su Y.Y."/>
            <person name="Zhang Y.Q."/>
            <person name="Chen L.J."/>
            <person name="Yin Y."/>
            <person name="Lin M."/>
            <person name="Huang H."/>
            <person name="Deng H."/>
            <person name="Wang Z.W."/>
            <person name="Zhu S.L."/>
            <person name="Zhao X."/>
            <person name="Deng C."/>
            <person name="Niu S.C."/>
            <person name="Huang J."/>
            <person name="Wang M."/>
            <person name="Liu G.H."/>
            <person name="Yang H.J."/>
            <person name="Xiao X.J."/>
            <person name="Hsiao Y.Y."/>
            <person name="Wu W.L."/>
            <person name="Chen Y.Y."/>
            <person name="Mitsuda N."/>
            <person name="Ohme-Takagi M."/>
            <person name="Luo Y.B."/>
            <person name="Van de Peer Y."/>
            <person name="Liu Z.J."/>
        </authorList>
    </citation>
    <scope>NUCLEOTIDE SEQUENCE [LARGE SCALE GENOMIC DNA]</scope>
    <source>
        <tissue evidence="2">The whole plant</tissue>
    </source>
</reference>
<keyword evidence="3" id="KW-1185">Reference proteome</keyword>
<protein>
    <submittedName>
        <fullName evidence="2">Uncharacterized protein</fullName>
    </submittedName>
</protein>
<reference evidence="2 3" key="2">
    <citation type="journal article" date="2017" name="Nature">
        <title>The Apostasia genome and the evolution of orchids.</title>
        <authorList>
            <person name="Zhang G.Q."/>
            <person name="Liu K.W."/>
            <person name="Li Z."/>
            <person name="Lohaus R."/>
            <person name="Hsiao Y.Y."/>
            <person name="Niu S.C."/>
            <person name="Wang J.Y."/>
            <person name="Lin Y.C."/>
            <person name="Xu Q."/>
            <person name="Chen L.J."/>
            <person name="Yoshida K."/>
            <person name="Fujiwara S."/>
            <person name="Wang Z.W."/>
            <person name="Zhang Y.Q."/>
            <person name="Mitsuda N."/>
            <person name="Wang M."/>
            <person name="Liu G.H."/>
            <person name="Pecoraro L."/>
            <person name="Huang H.X."/>
            <person name="Xiao X.J."/>
            <person name="Lin M."/>
            <person name="Wu X.Y."/>
            <person name="Wu W.L."/>
            <person name="Chen Y.Y."/>
            <person name="Chang S.B."/>
            <person name="Sakamoto S."/>
            <person name="Ohme-Takagi M."/>
            <person name="Yagi M."/>
            <person name="Zeng S.J."/>
            <person name="Shen C.Y."/>
            <person name="Yeh C.M."/>
            <person name="Luo Y.B."/>
            <person name="Tsai W.C."/>
            <person name="Van de Peer Y."/>
            <person name="Liu Z.J."/>
        </authorList>
    </citation>
    <scope>NUCLEOTIDE SEQUENCE [LARGE SCALE GENOMIC DNA]</scope>
    <source>
        <tissue evidence="2">The whole plant</tissue>
    </source>
</reference>
<proteinExistence type="predicted"/>
<organism evidence="2 3">
    <name type="scientific">Dendrobium catenatum</name>
    <dbReference type="NCBI Taxonomy" id="906689"/>
    <lineage>
        <taxon>Eukaryota</taxon>
        <taxon>Viridiplantae</taxon>
        <taxon>Streptophyta</taxon>
        <taxon>Embryophyta</taxon>
        <taxon>Tracheophyta</taxon>
        <taxon>Spermatophyta</taxon>
        <taxon>Magnoliopsida</taxon>
        <taxon>Liliopsida</taxon>
        <taxon>Asparagales</taxon>
        <taxon>Orchidaceae</taxon>
        <taxon>Epidendroideae</taxon>
        <taxon>Malaxideae</taxon>
        <taxon>Dendrobiinae</taxon>
        <taxon>Dendrobium</taxon>
    </lineage>
</organism>